<dbReference type="EMBL" id="JBDFQZ010000009">
    <property type="protein sequence ID" value="KAK9689325.1"/>
    <property type="molecule type" value="Genomic_DNA"/>
</dbReference>
<reference evidence="1" key="1">
    <citation type="submission" date="2024-03" db="EMBL/GenBank/DDBJ databases">
        <title>WGS assembly of Saponaria officinalis var. Norfolk2.</title>
        <authorList>
            <person name="Jenkins J."/>
            <person name="Shu S."/>
            <person name="Grimwood J."/>
            <person name="Barry K."/>
            <person name="Goodstein D."/>
            <person name="Schmutz J."/>
            <person name="Leebens-Mack J."/>
            <person name="Osbourn A."/>
        </authorList>
    </citation>
    <scope>NUCLEOTIDE SEQUENCE [LARGE SCALE GENOMIC DNA]</scope>
    <source>
        <strain evidence="1">JIC</strain>
    </source>
</reference>
<evidence type="ECO:0000313" key="1">
    <source>
        <dbReference type="EMBL" id="KAK9689325.1"/>
    </source>
</evidence>
<organism evidence="1 2">
    <name type="scientific">Saponaria officinalis</name>
    <name type="common">Common soapwort</name>
    <name type="synonym">Lychnis saponaria</name>
    <dbReference type="NCBI Taxonomy" id="3572"/>
    <lineage>
        <taxon>Eukaryota</taxon>
        <taxon>Viridiplantae</taxon>
        <taxon>Streptophyta</taxon>
        <taxon>Embryophyta</taxon>
        <taxon>Tracheophyta</taxon>
        <taxon>Spermatophyta</taxon>
        <taxon>Magnoliopsida</taxon>
        <taxon>eudicotyledons</taxon>
        <taxon>Gunneridae</taxon>
        <taxon>Pentapetalae</taxon>
        <taxon>Caryophyllales</taxon>
        <taxon>Caryophyllaceae</taxon>
        <taxon>Caryophylleae</taxon>
        <taxon>Saponaria</taxon>
    </lineage>
</organism>
<dbReference type="Proteomes" id="UP001443914">
    <property type="component" value="Unassembled WGS sequence"/>
</dbReference>
<proteinExistence type="predicted"/>
<dbReference type="AlphaFoldDB" id="A0AAW1IIQ7"/>
<gene>
    <name evidence="1" type="ORF">RND81_09G052500</name>
</gene>
<protein>
    <submittedName>
        <fullName evidence="1">Uncharacterized protein</fullName>
    </submittedName>
</protein>
<keyword evidence="2" id="KW-1185">Reference proteome</keyword>
<name>A0AAW1IIQ7_SAPOF</name>
<accession>A0AAW1IIQ7</accession>
<sequence>MANNSNTSAFNLRSVLKKDKLNAENFIDWERNLRIVLRSEGKEVVHDNPLPELLALTATVAERRARQPTLDTSVQVTCLMLACMTPDFQNVLMKHARLERFEAHHKLLECKLAKEKLVGPHVFNLIGHFQIMEKLRFPYPEELAVDIPEREHKDVLMVRKGKSFKKDGTGPYSKKDKGKEVVKSASLEKAKANPKPKVARNCRKYLEDKKNGASTSGIFSIEVNLATSSSWVFGTGCGTHIICNVQGLKRSRILEKGELDLRVGNGARVAALY</sequence>
<evidence type="ECO:0000313" key="2">
    <source>
        <dbReference type="Proteomes" id="UP001443914"/>
    </source>
</evidence>
<comment type="caution">
    <text evidence="1">The sequence shown here is derived from an EMBL/GenBank/DDBJ whole genome shotgun (WGS) entry which is preliminary data.</text>
</comment>